<evidence type="ECO:0000256" key="4">
    <source>
        <dbReference type="ARBA" id="ARBA00023163"/>
    </source>
</evidence>
<dbReference type="InterPro" id="IPR033896">
    <property type="entry name" value="MEF2-like_N"/>
</dbReference>
<dbReference type="FunFam" id="3.40.1810.10:FF:000001">
    <property type="entry name" value="Myocyte-specific enhancer factor 2A homolog"/>
    <property type="match status" value="1"/>
</dbReference>
<feature type="compositionally biased region" description="Low complexity" evidence="6">
    <location>
        <begin position="244"/>
        <end position="254"/>
    </location>
</feature>
<dbReference type="SMART" id="SM00432">
    <property type="entry name" value="MADS"/>
    <property type="match status" value="1"/>
</dbReference>
<dbReference type="InterPro" id="IPR036879">
    <property type="entry name" value="TF_MADSbox_sf"/>
</dbReference>
<evidence type="ECO:0000313" key="9">
    <source>
        <dbReference type="WBParaSite" id="Gr19_v10_g11865.t1"/>
    </source>
</evidence>
<evidence type="ECO:0000256" key="1">
    <source>
        <dbReference type="ARBA" id="ARBA00004123"/>
    </source>
</evidence>
<dbReference type="InterPro" id="IPR002100">
    <property type="entry name" value="TF_MADSbox"/>
</dbReference>
<reference evidence="9" key="1">
    <citation type="submission" date="2022-11" db="UniProtKB">
        <authorList>
            <consortium name="WormBaseParasite"/>
        </authorList>
    </citation>
    <scope>IDENTIFICATION</scope>
</reference>
<dbReference type="WBParaSite" id="Gr19_v10_g11865.t1">
    <property type="protein sequence ID" value="Gr19_v10_g11865.t1"/>
    <property type="gene ID" value="Gr19_v10_g11865"/>
</dbReference>
<feature type="region of interest" description="Disordered" evidence="6">
    <location>
        <begin position="205"/>
        <end position="229"/>
    </location>
</feature>
<evidence type="ECO:0000256" key="2">
    <source>
        <dbReference type="ARBA" id="ARBA00023015"/>
    </source>
</evidence>
<dbReference type="GO" id="GO:0045944">
    <property type="term" value="P:positive regulation of transcription by RNA polymerase II"/>
    <property type="evidence" value="ECO:0007669"/>
    <property type="project" value="InterPro"/>
</dbReference>
<dbReference type="PROSITE" id="PS50066">
    <property type="entry name" value="MADS_BOX_2"/>
    <property type="match status" value="1"/>
</dbReference>
<dbReference type="Gene3D" id="3.40.1810.10">
    <property type="entry name" value="Transcription factor, MADS-box"/>
    <property type="match status" value="1"/>
</dbReference>
<evidence type="ECO:0000256" key="5">
    <source>
        <dbReference type="ARBA" id="ARBA00023242"/>
    </source>
</evidence>
<protein>
    <submittedName>
        <fullName evidence="9">MADS-box domain-containing protein</fullName>
    </submittedName>
</protein>
<dbReference type="PANTHER" id="PTHR11945">
    <property type="entry name" value="MADS BOX PROTEIN"/>
    <property type="match status" value="1"/>
</dbReference>
<feature type="region of interest" description="Disordered" evidence="6">
    <location>
        <begin position="567"/>
        <end position="589"/>
    </location>
</feature>
<keyword evidence="3" id="KW-0238">DNA-binding</keyword>
<evidence type="ECO:0000256" key="6">
    <source>
        <dbReference type="SAM" id="MobiDB-lite"/>
    </source>
</evidence>
<evidence type="ECO:0000313" key="8">
    <source>
        <dbReference type="Proteomes" id="UP000887572"/>
    </source>
</evidence>
<dbReference type="GO" id="GO:0005634">
    <property type="term" value="C:nucleus"/>
    <property type="evidence" value="ECO:0007669"/>
    <property type="project" value="UniProtKB-SubCell"/>
</dbReference>
<feature type="compositionally biased region" description="Low complexity" evidence="6">
    <location>
        <begin position="567"/>
        <end position="577"/>
    </location>
</feature>
<organism evidence="8 9">
    <name type="scientific">Globodera rostochiensis</name>
    <name type="common">Golden nematode worm</name>
    <name type="synonym">Heterodera rostochiensis</name>
    <dbReference type="NCBI Taxonomy" id="31243"/>
    <lineage>
        <taxon>Eukaryota</taxon>
        <taxon>Metazoa</taxon>
        <taxon>Ecdysozoa</taxon>
        <taxon>Nematoda</taxon>
        <taxon>Chromadorea</taxon>
        <taxon>Rhabditida</taxon>
        <taxon>Tylenchina</taxon>
        <taxon>Tylenchomorpha</taxon>
        <taxon>Tylenchoidea</taxon>
        <taxon>Heteroderidae</taxon>
        <taxon>Heteroderinae</taxon>
        <taxon>Globodera</taxon>
    </lineage>
</organism>
<keyword evidence="8" id="KW-1185">Reference proteome</keyword>
<accession>A0A914GWL4</accession>
<dbReference type="GO" id="GO:0046983">
    <property type="term" value="F:protein dimerization activity"/>
    <property type="evidence" value="ECO:0007669"/>
    <property type="project" value="InterPro"/>
</dbReference>
<comment type="subcellular location">
    <subcellularLocation>
        <location evidence="1">Nucleus</location>
    </subcellularLocation>
</comment>
<keyword evidence="5" id="KW-0539">Nucleus</keyword>
<dbReference type="GO" id="GO:0000978">
    <property type="term" value="F:RNA polymerase II cis-regulatory region sequence-specific DNA binding"/>
    <property type="evidence" value="ECO:0007669"/>
    <property type="project" value="TreeGrafter"/>
</dbReference>
<feature type="compositionally biased region" description="Low complexity" evidence="6">
    <location>
        <begin position="205"/>
        <end position="219"/>
    </location>
</feature>
<dbReference type="Pfam" id="PF00319">
    <property type="entry name" value="SRF-TF"/>
    <property type="match status" value="1"/>
</dbReference>
<dbReference type="CDD" id="cd00265">
    <property type="entry name" value="MADS_MEF2_like"/>
    <property type="match status" value="1"/>
</dbReference>
<feature type="region of interest" description="Disordered" evidence="6">
    <location>
        <begin position="618"/>
        <end position="665"/>
    </location>
</feature>
<dbReference type="GO" id="GO:0030154">
    <property type="term" value="P:cell differentiation"/>
    <property type="evidence" value="ECO:0007669"/>
    <property type="project" value="TreeGrafter"/>
</dbReference>
<dbReference type="PROSITE" id="PS00350">
    <property type="entry name" value="MADS_BOX_1"/>
    <property type="match status" value="1"/>
</dbReference>
<feature type="region of interest" description="Disordered" evidence="6">
    <location>
        <begin position="681"/>
        <end position="726"/>
    </location>
</feature>
<feature type="region of interest" description="Disordered" evidence="6">
    <location>
        <begin position="242"/>
        <end position="273"/>
    </location>
</feature>
<feature type="compositionally biased region" description="Low complexity" evidence="6">
    <location>
        <begin position="329"/>
        <end position="344"/>
    </location>
</feature>
<dbReference type="SUPFAM" id="SSF55455">
    <property type="entry name" value="SRF-like"/>
    <property type="match status" value="1"/>
</dbReference>
<dbReference type="GO" id="GO:0000981">
    <property type="term" value="F:DNA-binding transcription factor activity, RNA polymerase II-specific"/>
    <property type="evidence" value="ECO:0007669"/>
    <property type="project" value="TreeGrafter"/>
</dbReference>
<keyword evidence="2" id="KW-0805">Transcription regulation</keyword>
<feature type="compositionally biased region" description="Basic residues" evidence="6">
    <location>
        <begin position="649"/>
        <end position="658"/>
    </location>
</feature>
<keyword evidence="4" id="KW-0804">Transcription</keyword>
<evidence type="ECO:0000256" key="3">
    <source>
        <dbReference type="ARBA" id="ARBA00023125"/>
    </source>
</evidence>
<dbReference type="AlphaFoldDB" id="A0A914GWL4"/>
<dbReference type="Proteomes" id="UP000887572">
    <property type="component" value="Unplaced"/>
</dbReference>
<sequence length="783" mass="83736">MRPQALVGPLRPGARHNCGIDDVDVIDGRTKSIKLEAKGEGDEGDYIRPQFSGAATFFLCVAMARTLTRSGISAPYLSPISVFFVGILAKGRESGRTFLYPFHVLWPLTDRFSLPALHSSRCRGLPHAPDRPLLCTWSTPHSSVYNIRFIYNSVGVLLQVVACPTKHTPSPHIHRSVAIEQSDLINPPVPVSGYPQLVPFFGSPPSAASSASSTASSTTDPHQQQQHSPVFHHQHYLTALGSAQHQTVQQQQQQRRPYASPSGGGGGGVAFFDQFSVPQQPLHHQHHQQQQPPHLLQPLLPQGAVVAGGGGDGGVRAVPATQPQQQRINGNNNNVNGPKTAVNNTNTGNKRRMGRKKIQITRIQDERNRQVTFTKRKFGLMKKAYELSVLCDCEIALIIFNSSNRLFQYASTDMDKVLLKYTEYNEPHESRTNMDIMETLQRKEGKQGVCVDSDDDGFSPPASPSAGAAAAVVGGAALANDHGAGGVSAVNGNGALASQMAALSAPGAFTQSQIATLAAAAQYANGQGSSGGSALTANVPYADFNGVQNIAQQIFGPSSATNMFLQLQQQQQQQQQQPPKIVHQDFASTSPAGSNSCAFNSSVASVYSPNSGSTIHTAASITSGTGGLEHQRSSPMPGGSGGLTSGHPHTSHLHHHQQRPASTPYGTLMPQASCSVAAALPPQSLTPQPHHLSIGGGGTTHMHASQHQQQLHHHHLQQQQQQQNQQLHESWLNEYHQHPGTMHLKAEPPQSPPAEKRPRLDVPSGAAASQTEAWRVATGTPIG</sequence>
<proteinExistence type="predicted"/>
<feature type="compositionally biased region" description="Low complexity" evidence="6">
    <location>
        <begin position="717"/>
        <end position="726"/>
    </location>
</feature>
<feature type="region of interest" description="Disordered" evidence="6">
    <location>
        <begin position="741"/>
        <end position="783"/>
    </location>
</feature>
<dbReference type="PRINTS" id="PR00404">
    <property type="entry name" value="MADSDOMAIN"/>
</dbReference>
<dbReference type="PANTHER" id="PTHR11945:SF534">
    <property type="entry name" value="MYOCYTE-SPECIFIC ENHANCER FACTOR 2"/>
    <property type="match status" value="1"/>
</dbReference>
<evidence type="ECO:0000259" key="7">
    <source>
        <dbReference type="PROSITE" id="PS50066"/>
    </source>
</evidence>
<name>A0A914GWL4_GLORO</name>
<feature type="domain" description="MADS-box" evidence="7">
    <location>
        <begin position="353"/>
        <end position="413"/>
    </location>
</feature>
<feature type="region of interest" description="Disordered" evidence="6">
    <location>
        <begin position="325"/>
        <end position="355"/>
    </location>
</feature>